<organism evidence="2 3">
    <name type="scientific">Paludibaculum fermentans</name>
    <dbReference type="NCBI Taxonomy" id="1473598"/>
    <lineage>
        <taxon>Bacteria</taxon>
        <taxon>Pseudomonadati</taxon>
        <taxon>Acidobacteriota</taxon>
        <taxon>Terriglobia</taxon>
        <taxon>Bryobacterales</taxon>
        <taxon>Bryobacteraceae</taxon>
        <taxon>Paludibaculum</taxon>
    </lineage>
</organism>
<dbReference type="SUPFAM" id="SSF51735">
    <property type="entry name" value="NAD(P)-binding Rossmann-fold domains"/>
    <property type="match status" value="1"/>
</dbReference>
<dbReference type="AlphaFoldDB" id="A0A7S7NTF7"/>
<feature type="domain" description="CoA-binding" evidence="1">
    <location>
        <begin position="12"/>
        <end position="105"/>
    </location>
</feature>
<dbReference type="Gene3D" id="3.40.50.720">
    <property type="entry name" value="NAD(P)-binding Rossmann-like Domain"/>
    <property type="match status" value="1"/>
</dbReference>
<dbReference type="Proteomes" id="UP000593892">
    <property type="component" value="Chromosome"/>
</dbReference>
<name>A0A7S7NTF7_PALFE</name>
<protein>
    <submittedName>
        <fullName evidence="2">CoA-binding protein</fullName>
    </submittedName>
</protein>
<dbReference type="SMART" id="SM00881">
    <property type="entry name" value="CoA_binding"/>
    <property type="match status" value="1"/>
</dbReference>
<evidence type="ECO:0000313" key="2">
    <source>
        <dbReference type="EMBL" id="QOY89472.1"/>
    </source>
</evidence>
<dbReference type="PANTHER" id="PTHR33303">
    <property type="entry name" value="CYTOPLASMIC PROTEIN-RELATED"/>
    <property type="match status" value="1"/>
</dbReference>
<dbReference type="InterPro" id="IPR036291">
    <property type="entry name" value="NAD(P)-bd_dom_sf"/>
</dbReference>
<dbReference type="PANTHER" id="PTHR33303:SF2">
    <property type="entry name" value="COA-BINDING DOMAIN-CONTAINING PROTEIN"/>
    <property type="match status" value="1"/>
</dbReference>
<dbReference type="EMBL" id="CP063849">
    <property type="protein sequence ID" value="QOY89472.1"/>
    <property type="molecule type" value="Genomic_DNA"/>
</dbReference>
<dbReference type="RefSeq" id="WP_194451134.1">
    <property type="nucleotide sequence ID" value="NZ_CP063849.1"/>
</dbReference>
<dbReference type="KEGG" id="pfer:IRI77_05840"/>
<gene>
    <name evidence="2" type="ORF">IRI77_05840</name>
</gene>
<evidence type="ECO:0000313" key="3">
    <source>
        <dbReference type="Proteomes" id="UP000593892"/>
    </source>
</evidence>
<sequence>MIVTARADIDEFLALPRIALVGLSREEKHFSRMVYKELLSRGRDVVPVNPEATEIAGVACFPDVTSILPAVQGALIMTAPAVSASVVEDCAAAGVHFVWLYRSVGAGSVSNDALAACEELGMRVVNGECPFMFLPNSGWIHGFHRGIRGLIGHLPN</sequence>
<dbReference type="InterPro" id="IPR003781">
    <property type="entry name" value="CoA-bd"/>
</dbReference>
<reference evidence="2 3" key="1">
    <citation type="submission" date="2020-10" db="EMBL/GenBank/DDBJ databases">
        <title>Complete genome sequence of Paludibaculum fermentans P105T, a facultatively anaerobic acidobacterium capable of dissimilatory Fe(III) reduction.</title>
        <authorList>
            <person name="Dedysh S.N."/>
            <person name="Beletsky A.V."/>
            <person name="Kulichevskaya I.S."/>
            <person name="Mardanov A.V."/>
            <person name="Ravin N.V."/>
        </authorList>
    </citation>
    <scope>NUCLEOTIDE SEQUENCE [LARGE SCALE GENOMIC DNA]</scope>
    <source>
        <strain evidence="2 3">P105</strain>
    </source>
</reference>
<dbReference type="Pfam" id="PF13380">
    <property type="entry name" value="CoA_binding_2"/>
    <property type="match status" value="1"/>
</dbReference>
<accession>A0A7S7NTF7</accession>
<proteinExistence type="predicted"/>
<keyword evidence="3" id="KW-1185">Reference proteome</keyword>
<evidence type="ECO:0000259" key="1">
    <source>
        <dbReference type="SMART" id="SM00881"/>
    </source>
</evidence>